<dbReference type="InParanoid" id="G0P922"/>
<dbReference type="AlphaFoldDB" id="G0P922"/>
<proteinExistence type="predicted"/>
<protein>
    <submittedName>
        <fullName evidence="2">Uncharacterized protein</fullName>
    </submittedName>
</protein>
<dbReference type="EMBL" id="GL380143">
    <property type="protein sequence ID" value="EGT48094.1"/>
    <property type="molecule type" value="Genomic_DNA"/>
</dbReference>
<sequence length="204" mass="22896">MPTPIDIRTPHIPANLRPVESLETLLDREVPGWATARDIDAVNAALDQLGPVALGFKHNQVLQTGTLTVEDLTAKSKIFGRTTYETYYARKGVFLQRAGLRLVSVRTAPGSKHPVELAQVYNLEHTRLVIEGRKDAQIDHLPPSLPPTPSTAVVPLHRRHHHRHDTFRTSFFLLLFSVIPPLSFSLFHPPHFLYFSPSSFLPPP</sequence>
<evidence type="ECO:0000313" key="3">
    <source>
        <dbReference type="Proteomes" id="UP000008068"/>
    </source>
</evidence>
<accession>G0P922</accession>
<name>G0P922_CAEBE</name>
<dbReference type="Proteomes" id="UP000008068">
    <property type="component" value="Unassembled WGS sequence"/>
</dbReference>
<reference evidence="3" key="1">
    <citation type="submission" date="2011-07" db="EMBL/GenBank/DDBJ databases">
        <authorList>
            <consortium name="Caenorhabditis brenneri Sequencing and Analysis Consortium"/>
            <person name="Wilson R.K."/>
        </authorList>
    </citation>
    <scope>NUCLEOTIDE SEQUENCE [LARGE SCALE GENOMIC DNA]</scope>
    <source>
        <strain evidence="3">PB2801</strain>
    </source>
</reference>
<evidence type="ECO:0000313" key="2">
    <source>
        <dbReference type="EMBL" id="EGT48094.1"/>
    </source>
</evidence>
<keyword evidence="1" id="KW-1133">Transmembrane helix</keyword>
<keyword evidence="3" id="KW-1185">Reference proteome</keyword>
<evidence type="ECO:0000256" key="1">
    <source>
        <dbReference type="SAM" id="Phobius"/>
    </source>
</evidence>
<dbReference type="HOGENOM" id="CLU_1344299_0_0_1"/>
<gene>
    <name evidence="2" type="ORF">CAEBREN_00482</name>
</gene>
<keyword evidence="1" id="KW-0812">Transmembrane</keyword>
<organism evidence="3">
    <name type="scientific">Caenorhabditis brenneri</name>
    <name type="common">Nematode worm</name>
    <dbReference type="NCBI Taxonomy" id="135651"/>
    <lineage>
        <taxon>Eukaryota</taxon>
        <taxon>Metazoa</taxon>
        <taxon>Ecdysozoa</taxon>
        <taxon>Nematoda</taxon>
        <taxon>Chromadorea</taxon>
        <taxon>Rhabditida</taxon>
        <taxon>Rhabditina</taxon>
        <taxon>Rhabditomorpha</taxon>
        <taxon>Rhabditoidea</taxon>
        <taxon>Rhabditidae</taxon>
        <taxon>Peloderinae</taxon>
        <taxon>Caenorhabditis</taxon>
    </lineage>
</organism>
<keyword evidence="1" id="KW-0472">Membrane</keyword>
<feature type="transmembrane region" description="Helical" evidence="1">
    <location>
        <begin position="167"/>
        <end position="187"/>
    </location>
</feature>